<evidence type="ECO:0000259" key="2">
    <source>
        <dbReference type="Pfam" id="PF00005"/>
    </source>
</evidence>
<feature type="domain" description="ABC transporter" evidence="2">
    <location>
        <begin position="17"/>
        <end position="51"/>
    </location>
</feature>
<protein>
    <recommendedName>
        <fullName evidence="2">ABC transporter domain-containing protein</fullName>
    </recommendedName>
</protein>
<evidence type="ECO:0000256" key="1">
    <source>
        <dbReference type="ARBA" id="ARBA00022737"/>
    </source>
</evidence>
<reference evidence="4" key="1">
    <citation type="submission" date="2014-03" db="EMBL/GenBank/DDBJ databases">
        <title>The Genome Sequence of Puccinia striiformis f. sp. tritici PST-78.</title>
        <authorList>
            <consortium name="The Broad Institute Genome Sequencing Platform"/>
            <person name="Cuomo C."/>
            <person name="Hulbert S."/>
            <person name="Chen X."/>
            <person name="Walker B."/>
            <person name="Young S.K."/>
            <person name="Zeng Q."/>
            <person name="Gargeya S."/>
            <person name="Fitzgerald M."/>
            <person name="Haas B."/>
            <person name="Abouelleil A."/>
            <person name="Alvarado L."/>
            <person name="Arachchi H.M."/>
            <person name="Berlin A.M."/>
            <person name="Chapman S.B."/>
            <person name="Goldberg J."/>
            <person name="Griggs A."/>
            <person name="Gujja S."/>
            <person name="Hansen M."/>
            <person name="Howarth C."/>
            <person name="Imamovic A."/>
            <person name="Larimer J."/>
            <person name="McCowan C."/>
            <person name="Montmayeur A."/>
            <person name="Murphy C."/>
            <person name="Neiman D."/>
            <person name="Pearson M."/>
            <person name="Priest M."/>
            <person name="Roberts A."/>
            <person name="Saif S."/>
            <person name="Shea T."/>
            <person name="Sisk P."/>
            <person name="Sykes S."/>
            <person name="Wortman J."/>
            <person name="Nusbaum C."/>
            <person name="Birren B."/>
        </authorList>
    </citation>
    <scope>NUCLEOTIDE SEQUENCE [LARGE SCALE GENOMIC DNA]</scope>
    <source>
        <strain evidence="4">race PST-78</strain>
    </source>
</reference>
<dbReference type="EMBL" id="AJIL01005488">
    <property type="protein sequence ID" value="KNE87411.1"/>
    <property type="molecule type" value="Genomic_DNA"/>
</dbReference>
<dbReference type="STRING" id="1165861.A0A0L0UK61"/>
<proteinExistence type="predicted"/>
<dbReference type="GO" id="GO:0005524">
    <property type="term" value="F:ATP binding"/>
    <property type="evidence" value="ECO:0007669"/>
    <property type="project" value="InterPro"/>
</dbReference>
<comment type="caution">
    <text evidence="3">The sequence shown here is derived from an EMBL/GenBank/DDBJ whole genome shotgun (WGS) entry which is preliminary data.</text>
</comment>
<dbReference type="InterPro" id="IPR050611">
    <property type="entry name" value="ABCF"/>
</dbReference>
<dbReference type="AlphaFoldDB" id="A0A0L0UK61"/>
<feature type="non-terminal residue" evidence="3">
    <location>
        <position position="1"/>
    </location>
</feature>
<organism evidence="3 4">
    <name type="scientific">Puccinia striiformis f. sp. tritici PST-78</name>
    <dbReference type="NCBI Taxonomy" id="1165861"/>
    <lineage>
        <taxon>Eukaryota</taxon>
        <taxon>Fungi</taxon>
        <taxon>Dikarya</taxon>
        <taxon>Basidiomycota</taxon>
        <taxon>Pucciniomycotina</taxon>
        <taxon>Pucciniomycetes</taxon>
        <taxon>Pucciniales</taxon>
        <taxon>Pucciniaceae</taxon>
        <taxon>Puccinia</taxon>
    </lineage>
</organism>
<gene>
    <name evidence="3" type="ORF">PSTG_19204</name>
</gene>
<dbReference type="SUPFAM" id="SSF52540">
    <property type="entry name" value="P-loop containing nucleoside triphosphate hydrolases"/>
    <property type="match status" value="1"/>
</dbReference>
<dbReference type="PANTHER" id="PTHR19211:SF14">
    <property type="entry name" value="ATP-BINDING CASSETTE SUB-FAMILY F MEMBER 1"/>
    <property type="match status" value="1"/>
</dbReference>
<keyword evidence="4" id="KW-1185">Reference proteome</keyword>
<dbReference type="GO" id="GO:0016887">
    <property type="term" value="F:ATP hydrolysis activity"/>
    <property type="evidence" value="ECO:0007669"/>
    <property type="project" value="InterPro"/>
</dbReference>
<dbReference type="Gene3D" id="3.40.50.300">
    <property type="entry name" value="P-loop containing nucleotide triphosphate hydrolases"/>
    <property type="match status" value="1"/>
</dbReference>
<name>A0A0L0UK61_9BASI</name>
<dbReference type="Proteomes" id="UP000054564">
    <property type="component" value="Unassembled WGS sequence"/>
</dbReference>
<dbReference type="OrthoDB" id="2110130at2759"/>
<dbReference type="PANTHER" id="PTHR19211">
    <property type="entry name" value="ATP-BINDING TRANSPORT PROTEIN-RELATED"/>
    <property type="match status" value="1"/>
</dbReference>
<evidence type="ECO:0000313" key="3">
    <source>
        <dbReference type="EMBL" id="KNE87411.1"/>
    </source>
</evidence>
<evidence type="ECO:0000313" key="4">
    <source>
        <dbReference type="Proteomes" id="UP000054564"/>
    </source>
</evidence>
<keyword evidence="1" id="KW-0677">Repeat</keyword>
<dbReference type="Pfam" id="PF00005">
    <property type="entry name" value="ABC_tran"/>
    <property type="match status" value="1"/>
</dbReference>
<dbReference type="InterPro" id="IPR027417">
    <property type="entry name" value="P-loop_NTPase"/>
</dbReference>
<sequence>YPSTLDRCGLDGDIAEYNELKGLSGGQKVKVVIAAALWSKPQVLILDEPTNFLF</sequence>
<accession>A0A0L0UK61</accession>
<dbReference type="InterPro" id="IPR003439">
    <property type="entry name" value="ABC_transporter-like_ATP-bd"/>
</dbReference>